<dbReference type="OrthoDB" id="10250354at2759"/>
<feature type="compositionally biased region" description="Polar residues" evidence="1">
    <location>
        <begin position="1209"/>
        <end position="1222"/>
    </location>
</feature>
<feature type="region of interest" description="Disordered" evidence="1">
    <location>
        <begin position="297"/>
        <end position="323"/>
    </location>
</feature>
<dbReference type="SMART" id="SM00271">
    <property type="entry name" value="DnaJ"/>
    <property type="match status" value="1"/>
</dbReference>
<reference evidence="3" key="1">
    <citation type="journal article" date="2020" name="Plant Biotechnol. J.">
        <title>The pomegranate (Punica granatum L.) draft genome dissects genetic divergence between soft- and hard-seeded cultivars.</title>
        <authorList>
            <person name="Luo X."/>
            <person name="Li H."/>
            <person name="Wu Z."/>
            <person name="Yao W."/>
            <person name="Zhao P."/>
            <person name="Cao D."/>
            <person name="Yu H."/>
            <person name="Li K."/>
            <person name="Poudel K."/>
            <person name="Zhao D."/>
            <person name="Zhang F."/>
            <person name="Xia X."/>
            <person name="Chen L."/>
            <person name="Wang Q."/>
            <person name="Jing D."/>
            <person name="Cao S."/>
        </authorList>
    </citation>
    <scope>NUCLEOTIDE SEQUENCE [LARGE SCALE GENOMIC DNA]</scope>
    <source>
        <strain evidence="3">cv. Tunisia</strain>
    </source>
</reference>
<feature type="domain" description="J" evidence="2">
    <location>
        <begin position="1078"/>
        <end position="1189"/>
    </location>
</feature>
<evidence type="ECO:0000313" key="3">
    <source>
        <dbReference type="Proteomes" id="UP000515151"/>
    </source>
</evidence>
<feature type="compositionally biased region" description="Polar residues" evidence="1">
    <location>
        <begin position="227"/>
        <end position="258"/>
    </location>
</feature>
<feature type="region of interest" description="Disordered" evidence="1">
    <location>
        <begin position="462"/>
        <end position="527"/>
    </location>
</feature>
<organism evidence="3 4">
    <name type="scientific">Punica granatum</name>
    <name type="common">Pomegranate</name>
    <dbReference type="NCBI Taxonomy" id="22663"/>
    <lineage>
        <taxon>Eukaryota</taxon>
        <taxon>Viridiplantae</taxon>
        <taxon>Streptophyta</taxon>
        <taxon>Embryophyta</taxon>
        <taxon>Tracheophyta</taxon>
        <taxon>Spermatophyta</taxon>
        <taxon>Magnoliopsida</taxon>
        <taxon>eudicotyledons</taxon>
        <taxon>Gunneridae</taxon>
        <taxon>Pentapetalae</taxon>
        <taxon>rosids</taxon>
        <taxon>malvids</taxon>
        <taxon>Myrtales</taxon>
        <taxon>Lythraceae</taxon>
        <taxon>Punica</taxon>
    </lineage>
</organism>
<dbReference type="RefSeq" id="XP_031401352.1">
    <property type="nucleotide sequence ID" value="XM_031545492.1"/>
</dbReference>
<dbReference type="PROSITE" id="PS50076">
    <property type="entry name" value="DNAJ_2"/>
    <property type="match status" value="1"/>
</dbReference>
<proteinExistence type="predicted"/>
<dbReference type="PROSITE" id="PS00636">
    <property type="entry name" value="DNAJ_1"/>
    <property type="match status" value="1"/>
</dbReference>
<feature type="compositionally biased region" description="Polar residues" evidence="1">
    <location>
        <begin position="123"/>
        <end position="135"/>
    </location>
</feature>
<feature type="region of interest" description="Disordered" evidence="1">
    <location>
        <begin position="542"/>
        <end position="579"/>
    </location>
</feature>
<dbReference type="InterPro" id="IPR019734">
    <property type="entry name" value="TPR_rpt"/>
</dbReference>
<dbReference type="Gene3D" id="1.10.287.110">
    <property type="entry name" value="DnaJ domain"/>
    <property type="match status" value="1"/>
</dbReference>
<dbReference type="GeneID" id="116211218"/>
<dbReference type="Pfam" id="PF13181">
    <property type="entry name" value="TPR_8"/>
    <property type="match status" value="1"/>
</dbReference>
<feature type="region of interest" description="Disordered" evidence="1">
    <location>
        <begin position="1"/>
        <end position="24"/>
    </location>
</feature>
<dbReference type="InterPro" id="IPR011990">
    <property type="entry name" value="TPR-like_helical_dom_sf"/>
</dbReference>
<dbReference type="InterPro" id="IPR001623">
    <property type="entry name" value="DnaJ_domain"/>
</dbReference>
<dbReference type="PRINTS" id="PR00625">
    <property type="entry name" value="JDOMAIN"/>
</dbReference>
<dbReference type="CDD" id="cd06257">
    <property type="entry name" value="DnaJ"/>
    <property type="match status" value="1"/>
</dbReference>
<dbReference type="Gene3D" id="1.25.40.10">
    <property type="entry name" value="Tetratricopeptide repeat domain"/>
    <property type="match status" value="2"/>
</dbReference>
<feature type="region of interest" description="Disordered" evidence="1">
    <location>
        <begin position="101"/>
        <end position="137"/>
    </location>
</feature>
<feature type="region of interest" description="Disordered" evidence="1">
    <location>
        <begin position="158"/>
        <end position="192"/>
    </location>
</feature>
<feature type="compositionally biased region" description="Basic residues" evidence="1">
    <location>
        <begin position="356"/>
        <end position="368"/>
    </location>
</feature>
<feature type="region of interest" description="Disordered" evidence="1">
    <location>
        <begin position="601"/>
        <end position="633"/>
    </location>
</feature>
<keyword evidence="3" id="KW-1185">Reference proteome</keyword>
<dbReference type="InterPro" id="IPR018253">
    <property type="entry name" value="DnaJ_domain_CS"/>
</dbReference>
<feature type="compositionally biased region" description="Polar residues" evidence="1">
    <location>
        <begin position="11"/>
        <end position="20"/>
    </location>
</feature>
<protein>
    <submittedName>
        <fullName evidence="4">Uncharacterized protein LOC116211218 isoform X1</fullName>
    </submittedName>
</protein>
<reference evidence="4" key="2">
    <citation type="submission" date="2025-08" db="UniProtKB">
        <authorList>
            <consortium name="RefSeq"/>
        </authorList>
    </citation>
    <scope>IDENTIFICATION</scope>
    <source>
        <tissue evidence="4">Leaf</tissue>
    </source>
</reference>
<gene>
    <name evidence="4" type="primary">LOC116211218</name>
</gene>
<evidence type="ECO:0000256" key="1">
    <source>
        <dbReference type="SAM" id="MobiDB-lite"/>
    </source>
</evidence>
<dbReference type="InterPro" id="IPR036869">
    <property type="entry name" value="J_dom_sf"/>
</dbReference>
<feature type="region of interest" description="Disordered" evidence="1">
    <location>
        <begin position="206"/>
        <end position="258"/>
    </location>
</feature>
<feature type="region of interest" description="Disordered" evidence="1">
    <location>
        <begin position="389"/>
        <end position="444"/>
    </location>
</feature>
<evidence type="ECO:0000259" key="2">
    <source>
        <dbReference type="PROSITE" id="PS50076"/>
    </source>
</evidence>
<feature type="region of interest" description="Disordered" evidence="1">
    <location>
        <begin position="1196"/>
        <end position="1234"/>
    </location>
</feature>
<dbReference type="SMART" id="SM00028">
    <property type="entry name" value="TPR"/>
    <property type="match status" value="6"/>
</dbReference>
<dbReference type="Proteomes" id="UP000515151">
    <property type="component" value="Chromosome 6"/>
</dbReference>
<feature type="compositionally biased region" description="Basic and acidic residues" evidence="1">
    <location>
        <begin position="1"/>
        <end position="10"/>
    </location>
</feature>
<dbReference type="PANTHER" id="PTHR45181:SF4">
    <property type="entry name" value="HEAT SHOCK PROTEIN DNAJ WITH TETRATRICOPEPTIDE REPEAT-CONTAINING PROTEIN"/>
    <property type="match status" value="1"/>
</dbReference>
<accession>A0A6P8DV66</accession>
<feature type="region of interest" description="Disordered" evidence="1">
    <location>
        <begin position="342"/>
        <end position="375"/>
    </location>
</feature>
<name>A0A6P8DV66_PUNGR</name>
<dbReference type="PANTHER" id="PTHR45181">
    <property type="entry name" value="HEAT SHOCK PROTEIN DNAJ WITH TETRATRICOPEPTIDE REPEAT-CONTAINING PROTEIN"/>
    <property type="match status" value="1"/>
</dbReference>
<feature type="compositionally biased region" description="Polar residues" evidence="1">
    <location>
        <begin position="506"/>
        <end position="519"/>
    </location>
</feature>
<dbReference type="SUPFAM" id="SSF46565">
    <property type="entry name" value="Chaperone J-domain"/>
    <property type="match status" value="1"/>
</dbReference>
<evidence type="ECO:0000313" key="4">
    <source>
        <dbReference type="RefSeq" id="XP_031401352.1"/>
    </source>
</evidence>
<feature type="compositionally biased region" description="Basic and acidic residues" evidence="1">
    <location>
        <begin position="617"/>
        <end position="631"/>
    </location>
</feature>
<feature type="compositionally biased region" description="Polar residues" evidence="1">
    <location>
        <begin position="433"/>
        <end position="444"/>
    </location>
</feature>
<dbReference type="AlphaFoldDB" id="A0A6P8DV66"/>
<sequence>MNSSDFEKMSSHFSFNSPSDPRSRLFAKSRVYKRRSINRPNLKPDIQAGPGANPFLQAAAYPPVRGSSLPVEGAFNAAEVGFGSNDMIGGLREGVTDEMRNLKIGGDDKPRDAASKLNAKPSFESQGGNRVSSLSADDDVMASKLPEDMIRKLNIEGLDKGPVDKSYPNVKPSANMKEGTKLGGGISGRNLDSELPYKLKEKLNITGSEELGGKNAETSAGPHSLKTDNVNLTMKNNLSSAPGGRSNRSGQWSGVTDNVLSDEVEKKLNLGTESKYSSSSTDPPQFGFAAVPSFAFTTGDNVPKKDDTIFSSRPTDAGAPFVGFTTPASKVSLASGVGVGQKLEFTAKRETANSSKLKKKKGKLRQSTHAHAPLQPLVKEFVTGGSSFVEKPEASDSYSPMDVSPYQEKLVDDRSSREASVTSSESFGLHNESAPTNSQITGFNNPVDEYLVDATQCMEINSDEDHGELNEEPPMKKPCDQSVPAADTESFKTAPDELDSTGDEGVTSSEKTEASCSSNFERKDSGGRVQYGFVAHPEETVGSNFTFSASSSASKGQVSTLKRNTKKKTSNKAGHPSYSVEIPYVSSSSILSFSTAATSPLLSPQLERKSRSPSQHRGKDSRMNAGEDMKPESPTTTAVAASIAAQEACEKWRLRGNQAYASGEMSKAEGHYTQGINCIPRDEMSRSCLRAVMLCYSNRAATRMCLGRMRDALEDCTRATEIDPNFFRVQVRAANCHLALGEIEDALQYYKKCLKAGVDVCADRKIAVEASEGIRKAQRVSECINRSPELLMSRTSQDAERALEVIAEALTISTYSEKLIEMKAHTLFMQLQRYREVIQLCEQTLDSAEKNSPSVYPNESLADSDVSEFSKGLQFRLWRCSLILKSYFHMGRLEEGLASLEKQGQQFSIANRSGSSILESSIPLLKTVRELIRLKAAGNEAFQAGKHAEAIEHYTSALSCNAESRPFAAICFCNRAAAYKALGQITDAIADCSLAIALDGNYQKAISRRATLYEMIRDSDQAAADLRRLISVLTKQAEEKTRQGGGYDRSLGCVNDLRQARIHLSEIEEEAKKDVPLDLYLILGIDSTVSVLEIKKAYRKLALRYHPDKVFLSFASLLCTRYPHDISNTILLYYQACQFLAKGDNGDEKLWRGVAEEVHKDVDRLFKMIGEAYAVLSDSVKRAKYDLEEDTRNAMKRRNEASSYRMRRQQQGVWRSHTNSRPRVSESARWTRHK</sequence>
<feature type="compositionally biased region" description="Basic and acidic residues" evidence="1">
    <location>
        <begin position="101"/>
        <end position="114"/>
    </location>
</feature>
<dbReference type="SUPFAM" id="SSF48452">
    <property type="entry name" value="TPR-like"/>
    <property type="match status" value="2"/>
</dbReference>
<dbReference type="Pfam" id="PF00226">
    <property type="entry name" value="DnaJ"/>
    <property type="match status" value="1"/>
</dbReference>
<feature type="compositionally biased region" description="Basic and acidic residues" evidence="1">
    <location>
        <begin position="463"/>
        <end position="479"/>
    </location>
</feature>